<dbReference type="EMBL" id="JACHMF010000001">
    <property type="protein sequence ID" value="MBB4693235.1"/>
    <property type="molecule type" value="Genomic_DNA"/>
</dbReference>
<comment type="caution">
    <text evidence="1">The sequence shown here is derived from an EMBL/GenBank/DDBJ whole genome shotgun (WGS) entry which is preliminary data.</text>
</comment>
<evidence type="ECO:0000313" key="2">
    <source>
        <dbReference type="Proteomes" id="UP000542742"/>
    </source>
</evidence>
<name>A0A7W7G2J4_9ACTN</name>
<organism evidence="1 2">
    <name type="scientific">Paractinoplanes abujensis</name>
    <dbReference type="NCBI Taxonomy" id="882441"/>
    <lineage>
        <taxon>Bacteria</taxon>
        <taxon>Bacillati</taxon>
        <taxon>Actinomycetota</taxon>
        <taxon>Actinomycetes</taxon>
        <taxon>Micromonosporales</taxon>
        <taxon>Micromonosporaceae</taxon>
        <taxon>Paractinoplanes</taxon>
    </lineage>
</organism>
<proteinExistence type="predicted"/>
<reference evidence="1 2" key="1">
    <citation type="submission" date="2020-08" db="EMBL/GenBank/DDBJ databases">
        <title>Sequencing the genomes of 1000 actinobacteria strains.</title>
        <authorList>
            <person name="Klenk H.-P."/>
        </authorList>
    </citation>
    <scope>NUCLEOTIDE SEQUENCE [LARGE SCALE GENOMIC DNA]</scope>
    <source>
        <strain evidence="1 2">DSM 45518</strain>
    </source>
</reference>
<dbReference type="Proteomes" id="UP000542742">
    <property type="component" value="Unassembled WGS sequence"/>
</dbReference>
<protein>
    <submittedName>
        <fullName evidence="1">Uncharacterized protein</fullName>
    </submittedName>
</protein>
<dbReference type="RefSeq" id="WP_184956786.1">
    <property type="nucleotide sequence ID" value="NZ_BOMC01000080.1"/>
</dbReference>
<sequence length="90" mass="9833">MINPRVTLDADTLGPVGQKLQKPLEQQLTSALQHATQTVDDHYHGESVPEVALELLEETKEGLHPDIADAFEPSTDQLQAVAAAIVDEHR</sequence>
<evidence type="ECO:0000313" key="1">
    <source>
        <dbReference type="EMBL" id="MBB4693235.1"/>
    </source>
</evidence>
<accession>A0A7W7G2J4</accession>
<dbReference type="AlphaFoldDB" id="A0A7W7G2J4"/>
<keyword evidence="2" id="KW-1185">Reference proteome</keyword>
<gene>
    <name evidence="1" type="ORF">BKA14_003383</name>
</gene>